<evidence type="ECO:0000256" key="1">
    <source>
        <dbReference type="SAM" id="MobiDB-lite"/>
    </source>
</evidence>
<dbReference type="Proteomes" id="UP000663852">
    <property type="component" value="Unassembled WGS sequence"/>
</dbReference>
<protein>
    <recommendedName>
        <fullName evidence="2">Reverse transcriptase domain-containing protein</fullName>
    </recommendedName>
</protein>
<dbReference type="OrthoDB" id="2447884at2759"/>
<name>A0A815M1S8_ADIRI</name>
<dbReference type="EMBL" id="CAJNOJ010000359">
    <property type="protein sequence ID" value="CAF1416338.1"/>
    <property type="molecule type" value="Genomic_DNA"/>
</dbReference>
<organism evidence="3 6">
    <name type="scientific">Adineta ricciae</name>
    <name type="common">Rotifer</name>
    <dbReference type="NCBI Taxonomy" id="249248"/>
    <lineage>
        <taxon>Eukaryota</taxon>
        <taxon>Metazoa</taxon>
        <taxon>Spiralia</taxon>
        <taxon>Gnathifera</taxon>
        <taxon>Rotifera</taxon>
        <taxon>Eurotatoria</taxon>
        <taxon>Bdelloidea</taxon>
        <taxon>Adinetida</taxon>
        <taxon>Adinetidae</taxon>
        <taxon>Adineta</taxon>
    </lineage>
</organism>
<keyword evidence="5" id="KW-1185">Reference proteome</keyword>
<dbReference type="Proteomes" id="UP000663828">
    <property type="component" value="Unassembled WGS sequence"/>
</dbReference>
<sequence length="1014" mass="120030">MLDSHPHPHPHPHPRKQQQQQQQQNKNKNKNKIRFVVDTDNDDNDKDEPQANDDEDNEPTSVDNNNKKKTNSNKKIKIRSYLDSNRIFKWFSDNPINKDIIQSPGNQNYLMKAAPIYDEWLRTQYEYQVWENYLKLAQESKHWAKEIVNRTNNRKNTANNFQFINKKLSQFKTKIHQKAAEITSLQIELGNYWNYTAVKKRSKQTKTTMTNSNNPADMIILAGAPDINITPAITATTITATTNTTTAPSTSIDNHTDPEFLRNDIQKVDKLLINYIEENIQHIRNMAENRVKLAKLEMIEYKSFEDFKQIATPNQICAHEIIRTKVKVWHTTNKNYHTADKRLRFNILPKFVAKTNLNFKFNKTIRTPAETQAIYDRMNQITMNYHKEAMEVFTNTLAEDAELLKYEIDQLIKGFPKDDTNEIDPEQFIFRGISSRQRNHHQQQQDRRSDLCSHHRNCIIGPNIINQAQTNINLTEDEKYLLRLGPRFIFNNPQTAIGRRTIELTTLQRKLEACFHEHKVNPGPPVQQFILELDSILQELHSSHTTNQLKKKKKEKTKNYRRIIKRLQYKIRSTNTILRKTDKSKVFHLGTSEHYDKQSKDYMDRTQAYQCIGTNNPLPDLIIRTNKYLLDLRLAKWITQKQYEQLCIGTDEVELAHLYYLPKAHKLDTPLRPIVTGLKHPTIKISKYLDDLLQPLFNRMASKTTITSSFELIQHLRKWSIIHMKQETLLCTIDVSDLYTMIPQIEGVLSLKKMLDYLQLKQIKDLKTEAIIRLARFVIQNNYFSYNGQYYHQVRGGAMGSPLTLTIANCYMFFFEQDIIRQIHNSFGLYFRYIDDLFIIINWPQRHLLQQIDRWNKFDENIILKANTSIPINFLDLQIINQDGNLITSVYHKPSYEPYYLPFHSVHPLHMKQNIPFTMLLRAIRYCSTFQDYTNERGKLRMDLLLNKYPVKFIDQHFHRLLHKFNINEPLTNYNYETLRQNVLDTPYEQKMPIDYKKTLFVHFHFDMKLESCR</sequence>
<feature type="region of interest" description="Disordered" evidence="1">
    <location>
        <begin position="1"/>
        <end position="72"/>
    </location>
</feature>
<evidence type="ECO:0000313" key="5">
    <source>
        <dbReference type="Proteomes" id="UP000663828"/>
    </source>
</evidence>
<dbReference type="InterPro" id="IPR000477">
    <property type="entry name" value="RT_dom"/>
</dbReference>
<feature type="compositionally biased region" description="Acidic residues" evidence="1">
    <location>
        <begin position="39"/>
        <end position="58"/>
    </location>
</feature>
<dbReference type="PANTHER" id="PTHR21301:SF10">
    <property type="entry name" value="REVERSE TRANSCRIPTASE DOMAIN-CONTAINING PROTEIN"/>
    <property type="match status" value="1"/>
</dbReference>
<dbReference type="PROSITE" id="PS50878">
    <property type="entry name" value="RT_POL"/>
    <property type="match status" value="1"/>
</dbReference>
<accession>A0A815M1S8</accession>
<feature type="compositionally biased region" description="Low complexity" evidence="1">
    <location>
        <begin position="17"/>
        <end position="26"/>
    </location>
</feature>
<evidence type="ECO:0000313" key="3">
    <source>
        <dbReference type="EMBL" id="CAF1416338.1"/>
    </source>
</evidence>
<reference evidence="3" key="1">
    <citation type="submission" date="2021-02" db="EMBL/GenBank/DDBJ databases">
        <authorList>
            <person name="Nowell W R."/>
        </authorList>
    </citation>
    <scope>NUCLEOTIDE SEQUENCE</scope>
</reference>
<dbReference type="AlphaFoldDB" id="A0A815M1S8"/>
<gene>
    <name evidence="3" type="ORF">EDS130_LOCUS37120</name>
    <name evidence="4" type="ORF">XAT740_LOCUS47725</name>
</gene>
<evidence type="ECO:0000313" key="6">
    <source>
        <dbReference type="Proteomes" id="UP000663852"/>
    </source>
</evidence>
<feature type="domain" description="Reverse transcriptase" evidence="2">
    <location>
        <begin position="642"/>
        <end position="901"/>
    </location>
</feature>
<dbReference type="InterPro" id="IPR058912">
    <property type="entry name" value="HTH_animal"/>
</dbReference>
<feature type="compositionally biased region" description="Basic residues" evidence="1">
    <location>
        <begin position="7"/>
        <end position="16"/>
    </location>
</feature>
<dbReference type="PANTHER" id="PTHR21301">
    <property type="entry name" value="REVERSE TRANSCRIPTASE"/>
    <property type="match status" value="1"/>
</dbReference>
<evidence type="ECO:0000313" key="4">
    <source>
        <dbReference type="EMBL" id="CAF1601080.1"/>
    </source>
</evidence>
<dbReference type="EMBL" id="CAJNOR010006682">
    <property type="protein sequence ID" value="CAF1601080.1"/>
    <property type="molecule type" value="Genomic_DNA"/>
</dbReference>
<dbReference type="Pfam" id="PF26215">
    <property type="entry name" value="HTH_animal"/>
    <property type="match status" value="1"/>
</dbReference>
<proteinExistence type="predicted"/>
<evidence type="ECO:0000259" key="2">
    <source>
        <dbReference type="PROSITE" id="PS50878"/>
    </source>
</evidence>
<comment type="caution">
    <text evidence="3">The sequence shown here is derived from an EMBL/GenBank/DDBJ whole genome shotgun (WGS) entry which is preliminary data.</text>
</comment>